<evidence type="ECO:0000313" key="2">
    <source>
        <dbReference type="EMBL" id="CAE7800807.1"/>
    </source>
</evidence>
<reference evidence="2" key="1">
    <citation type="submission" date="2021-02" db="EMBL/GenBank/DDBJ databases">
        <authorList>
            <person name="Dougan E. K."/>
            <person name="Rhodes N."/>
            <person name="Thang M."/>
            <person name="Chan C."/>
        </authorList>
    </citation>
    <scope>NUCLEOTIDE SEQUENCE</scope>
</reference>
<comment type="caution">
    <text evidence="2">The sequence shown here is derived from an EMBL/GenBank/DDBJ whole genome shotgun (WGS) entry which is preliminary data.</text>
</comment>
<dbReference type="EMBL" id="CAJNJA010044293">
    <property type="protein sequence ID" value="CAE7800807.1"/>
    <property type="molecule type" value="Genomic_DNA"/>
</dbReference>
<organism evidence="2 3">
    <name type="scientific">Symbiodinium necroappetens</name>
    <dbReference type="NCBI Taxonomy" id="1628268"/>
    <lineage>
        <taxon>Eukaryota</taxon>
        <taxon>Sar</taxon>
        <taxon>Alveolata</taxon>
        <taxon>Dinophyceae</taxon>
        <taxon>Suessiales</taxon>
        <taxon>Symbiodiniaceae</taxon>
        <taxon>Symbiodinium</taxon>
    </lineage>
</organism>
<feature type="compositionally biased region" description="Basic and acidic residues" evidence="1">
    <location>
        <begin position="83"/>
        <end position="93"/>
    </location>
</feature>
<feature type="compositionally biased region" description="Basic and acidic residues" evidence="1">
    <location>
        <begin position="177"/>
        <end position="193"/>
    </location>
</feature>
<feature type="compositionally biased region" description="Low complexity" evidence="1">
    <location>
        <begin position="26"/>
        <end position="41"/>
    </location>
</feature>
<evidence type="ECO:0000256" key="1">
    <source>
        <dbReference type="SAM" id="MobiDB-lite"/>
    </source>
</evidence>
<dbReference type="OrthoDB" id="10486021at2759"/>
<feature type="region of interest" description="Disordered" evidence="1">
    <location>
        <begin position="25"/>
        <end position="193"/>
    </location>
</feature>
<proteinExistence type="predicted"/>
<dbReference type="AlphaFoldDB" id="A0A812YXI2"/>
<name>A0A812YXI2_9DINO</name>
<protein>
    <submittedName>
        <fullName evidence="2">Uncharacterized protein</fullName>
    </submittedName>
</protein>
<accession>A0A812YXI2</accession>
<dbReference type="Proteomes" id="UP000601435">
    <property type="component" value="Unassembled WGS sequence"/>
</dbReference>
<sequence>MSSALPDEQLQEAAAELARFSAYMQPSPVATPSSTAPSTRAGETANLLDMELDERPKRNSPSKAEAPTRELETQQLGTPQKFLKAEGKGDNKGEGNFTQNTAEAAEAAEAETDTHPKPAEENKTEPPGPGGKGRSQERQWPARQDGRRQQEEPSQSSKDQQRGGWNWGRQPYQWPNRSDRRGGYQRNEDSEKEAALRKEIKELKNIIRAMGRLTLRIEDRAAVDMLDKEFFLFLQIEREASGNEWSVTKRLWTVATEWNRLRETSPEVTEIETNSQLLQQAKDRGLMQDESYCYLRWDHQERRHLQAPQQPLEHQTLQQCIQLMLRLIVFPNTVGNFHPVRKMTAGLSSEVLPFVLVIQNRNQEAQQLYQCCQRLSRNSSLHLVGATMRPAKLGRSPAAIALDKMLQDL</sequence>
<feature type="compositionally biased region" description="Basic and acidic residues" evidence="1">
    <location>
        <begin position="112"/>
        <end position="124"/>
    </location>
</feature>
<keyword evidence="3" id="KW-1185">Reference proteome</keyword>
<evidence type="ECO:0000313" key="3">
    <source>
        <dbReference type="Proteomes" id="UP000601435"/>
    </source>
</evidence>
<gene>
    <name evidence="2" type="ORF">SNEC2469_LOCUS23618</name>
</gene>